<feature type="domain" description="ABC transmembrane type-1" evidence="8">
    <location>
        <begin position="69"/>
        <end position="280"/>
    </location>
</feature>
<reference evidence="9 10" key="1">
    <citation type="submission" date="2023-03" db="EMBL/GenBank/DDBJ databases">
        <authorList>
            <person name="Pearce D."/>
        </authorList>
    </citation>
    <scope>NUCLEOTIDE SEQUENCE [LARGE SCALE GENOMIC DNA]</scope>
    <source>
        <strain evidence="9">Msz</strain>
    </source>
</reference>
<protein>
    <submittedName>
        <fullName evidence="9">Multiple sugar transport system permease protein</fullName>
    </submittedName>
</protein>
<keyword evidence="6 7" id="KW-0472">Membrane</keyword>
<evidence type="ECO:0000256" key="6">
    <source>
        <dbReference type="ARBA" id="ARBA00023136"/>
    </source>
</evidence>
<evidence type="ECO:0000256" key="3">
    <source>
        <dbReference type="ARBA" id="ARBA00022475"/>
    </source>
</evidence>
<evidence type="ECO:0000259" key="8">
    <source>
        <dbReference type="PROSITE" id="PS50928"/>
    </source>
</evidence>
<dbReference type="Pfam" id="PF00528">
    <property type="entry name" value="BPD_transp_1"/>
    <property type="match status" value="1"/>
</dbReference>
<dbReference type="InterPro" id="IPR051393">
    <property type="entry name" value="ABC_transporter_permease"/>
</dbReference>
<feature type="transmembrane region" description="Helical" evidence="7">
    <location>
        <begin position="74"/>
        <end position="94"/>
    </location>
</feature>
<dbReference type="PANTHER" id="PTHR30193:SF37">
    <property type="entry name" value="INNER MEMBRANE ABC TRANSPORTER PERMEASE PROTEIN YCJO"/>
    <property type="match status" value="1"/>
</dbReference>
<name>A0ABM9I2H8_9GAMM</name>
<feature type="transmembrane region" description="Helical" evidence="7">
    <location>
        <begin position="259"/>
        <end position="279"/>
    </location>
</feature>
<dbReference type="PROSITE" id="PS50928">
    <property type="entry name" value="ABC_TM1"/>
    <property type="match status" value="1"/>
</dbReference>
<dbReference type="CDD" id="cd06261">
    <property type="entry name" value="TM_PBP2"/>
    <property type="match status" value="1"/>
</dbReference>
<sequence length="289" mass="32019">MSQSRREALAAYLFLLPALIVLSLFVFGPLVFIFVVAFFDWSLFRAEQYWVRAANFVELAGDELFFTALRNTTVYVLGVVPAQTLLALLLALAVNQNIPARGFFRAAFYIPAITSSVVTSIIFLWIYSKPGLLNYALSRFGIEGPDWIGSPKYALGAIMALNVWSTSGYFMVAFLAGLQNIPASLYEAARIDGAGPWARFRYVTVPGLKPTLFFVVVLGIIGSFQVFDQIYMMSAGGPVNATTTLSYFIYNSAFRYFRFGYAAAAAVVLFAIILFVTCVQRRIVRPEAP</sequence>
<dbReference type="RefSeq" id="WP_026611715.1">
    <property type="nucleotide sequence ID" value="NZ_OX458333.1"/>
</dbReference>
<proteinExistence type="inferred from homology"/>
<keyword evidence="3" id="KW-1003">Cell membrane</keyword>
<comment type="subcellular location">
    <subcellularLocation>
        <location evidence="1 7">Cell membrane</location>
        <topology evidence="1 7">Multi-pass membrane protein</topology>
    </subcellularLocation>
</comment>
<comment type="similarity">
    <text evidence="7">Belongs to the binding-protein-dependent transport system permease family.</text>
</comment>
<feature type="transmembrane region" description="Helical" evidence="7">
    <location>
        <begin position="153"/>
        <end position="176"/>
    </location>
</feature>
<evidence type="ECO:0000256" key="4">
    <source>
        <dbReference type="ARBA" id="ARBA00022692"/>
    </source>
</evidence>
<dbReference type="InterPro" id="IPR035906">
    <property type="entry name" value="MetI-like_sf"/>
</dbReference>
<keyword evidence="5 7" id="KW-1133">Transmembrane helix</keyword>
<accession>A0ABM9I2H8</accession>
<feature type="transmembrane region" description="Helical" evidence="7">
    <location>
        <begin position="12"/>
        <end position="39"/>
    </location>
</feature>
<dbReference type="Proteomes" id="UP001162030">
    <property type="component" value="Chromosome"/>
</dbReference>
<evidence type="ECO:0000256" key="2">
    <source>
        <dbReference type="ARBA" id="ARBA00022448"/>
    </source>
</evidence>
<keyword evidence="9" id="KW-0762">Sugar transport</keyword>
<keyword evidence="4 7" id="KW-0812">Transmembrane</keyword>
<feature type="transmembrane region" description="Helical" evidence="7">
    <location>
        <begin position="207"/>
        <end position="227"/>
    </location>
</feature>
<dbReference type="SUPFAM" id="SSF161098">
    <property type="entry name" value="MetI-like"/>
    <property type="match status" value="1"/>
</dbReference>
<evidence type="ECO:0000313" key="10">
    <source>
        <dbReference type="Proteomes" id="UP001162030"/>
    </source>
</evidence>
<keyword evidence="2 7" id="KW-0813">Transport</keyword>
<dbReference type="PANTHER" id="PTHR30193">
    <property type="entry name" value="ABC TRANSPORTER PERMEASE PROTEIN"/>
    <property type="match status" value="1"/>
</dbReference>
<evidence type="ECO:0000256" key="5">
    <source>
        <dbReference type="ARBA" id="ARBA00022989"/>
    </source>
</evidence>
<dbReference type="Gene3D" id="1.10.3720.10">
    <property type="entry name" value="MetI-like"/>
    <property type="match status" value="1"/>
</dbReference>
<feature type="transmembrane region" description="Helical" evidence="7">
    <location>
        <begin position="106"/>
        <end position="127"/>
    </location>
</feature>
<evidence type="ECO:0000256" key="7">
    <source>
        <dbReference type="RuleBase" id="RU363032"/>
    </source>
</evidence>
<dbReference type="EMBL" id="OX458333">
    <property type="protein sequence ID" value="CAI8839039.1"/>
    <property type="molecule type" value="Genomic_DNA"/>
</dbReference>
<evidence type="ECO:0000313" key="9">
    <source>
        <dbReference type="EMBL" id="CAI8839039.1"/>
    </source>
</evidence>
<evidence type="ECO:0000256" key="1">
    <source>
        <dbReference type="ARBA" id="ARBA00004651"/>
    </source>
</evidence>
<keyword evidence="10" id="KW-1185">Reference proteome</keyword>
<organism evidence="9 10">
    <name type="scientific">Methylocaldum szegediense</name>
    <dbReference type="NCBI Taxonomy" id="73780"/>
    <lineage>
        <taxon>Bacteria</taxon>
        <taxon>Pseudomonadati</taxon>
        <taxon>Pseudomonadota</taxon>
        <taxon>Gammaproteobacteria</taxon>
        <taxon>Methylococcales</taxon>
        <taxon>Methylococcaceae</taxon>
        <taxon>Methylocaldum</taxon>
    </lineage>
</organism>
<dbReference type="InterPro" id="IPR000515">
    <property type="entry name" value="MetI-like"/>
</dbReference>
<gene>
    <name evidence="9" type="ORF">MSZNOR_2293</name>
</gene>